<name>A0A4Y9VS45_9PROT</name>
<dbReference type="Proteomes" id="UP000297706">
    <property type="component" value="Unassembled WGS sequence"/>
</dbReference>
<gene>
    <name evidence="1" type="ORF">C3Y98_04715</name>
</gene>
<dbReference type="AlphaFoldDB" id="A0A4Y9VS45"/>
<dbReference type="OrthoDB" id="8781600at2"/>
<accession>A0A4Y9VS45</accession>
<evidence type="ECO:0000313" key="2">
    <source>
        <dbReference type="Proteomes" id="UP000297706"/>
    </source>
</evidence>
<dbReference type="RefSeq" id="WP_135276958.1">
    <property type="nucleotide sequence ID" value="NZ_PQVH01000008.1"/>
</dbReference>
<reference evidence="1 2" key="1">
    <citation type="submission" date="2018-02" db="EMBL/GenBank/DDBJ databases">
        <title>A novel lanthanide dependent methylotroph, Methylotenera sp. La3113.</title>
        <authorList>
            <person name="Lv H."/>
            <person name="Tani A."/>
        </authorList>
    </citation>
    <scope>NUCLEOTIDE SEQUENCE [LARGE SCALE GENOMIC DNA]</scope>
    <source>
        <strain evidence="1 2">La3113</strain>
    </source>
</reference>
<proteinExistence type="predicted"/>
<dbReference type="EMBL" id="PQVH01000008">
    <property type="protein sequence ID" value="TFW71411.1"/>
    <property type="molecule type" value="Genomic_DNA"/>
</dbReference>
<protein>
    <submittedName>
        <fullName evidence="1">Uncharacterized protein</fullName>
    </submittedName>
</protein>
<organism evidence="1 2">
    <name type="scientific">Methylotenera oryzisoli</name>
    <dbReference type="NCBI Taxonomy" id="2080758"/>
    <lineage>
        <taxon>Bacteria</taxon>
        <taxon>Pseudomonadati</taxon>
        <taxon>Pseudomonadota</taxon>
        <taxon>Betaproteobacteria</taxon>
        <taxon>Nitrosomonadales</taxon>
        <taxon>Methylophilaceae</taxon>
        <taxon>Methylotenera</taxon>
    </lineage>
</organism>
<evidence type="ECO:0000313" key="1">
    <source>
        <dbReference type="EMBL" id="TFW71411.1"/>
    </source>
</evidence>
<sequence>MFYSATTKGVYSEKHHGENIPADALPIPDLLYQSYLNAEISRFDVIDGVVVAYKRAEPTPEEFTAQEFESVRAKLQSEIDAKAKALGFSGGNALMLYAGFSNGFQTLAQAFAQWEADVWIQAGAYKDEVLAGTKPMLTPDEAVAMMPELVLPA</sequence>
<comment type="caution">
    <text evidence="1">The sequence shown here is derived from an EMBL/GenBank/DDBJ whole genome shotgun (WGS) entry which is preliminary data.</text>
</comment>
<keyword evidence="2" id="KW-1185">Reference proteome</keyword>